<comment type="pathway">
    <text evidence="3">Protein modification; protein ubiquitination.</text>
</comment>
<comment type="subcellular location">
    <subcellularLocation>
        <location evidence="2">Endomembrane system</location>
    </subcellularLocation>
    <subcellularLocation>
        <location evidence="1">Membrane</location>
        <topology evidence="1">Multi-pass membrane protein</topology>
    </subcellularLocation>
</comment>
<keyword evidence="17" id="KW-1185">Reference proteome</keyword>
<evidence type="ECO:0000256" key="6">
    <source>
        <dbReference type="ARBA" id="ARBA00022723"/>
    </source>
</evidence>
<evidence type="ECO:0000256" key="8">
    <source>
        <dbReference type="ARBA" id="ARBA00022786"/>
    </source>
</evidence>
<dbReference type="GO" id="GO:0009555">
    <property type="term" value="P:pollen development"/>
    <property type="evidence" value="ECO:0007669"/>
    <property type="project" value="UniProtKB-ARBA"/>
</dbReference>
<dbReference type="Pfam" id="PF16041">
    <property type="entry name" value="APD1-4_M"/>
    <property type="match status" value="1"/>
</dbReference>
<feature type="compositionally biased region" description="Polar residues" evidence="13">
    <location>
        <begin position="1"/>
        <end position="10"/>
    </location>
</feature>
<organism evidence="16 17">
    <name type="scientific">Cinnamomum micranthum f. kanehirae</name>
    <dbReference type="NCBI Taxonomy" id="337451"/>
    <lineage>
        <taxon>Eukaryota</taxon>
        <taxon>Viridiplantae</taxon>
        <taxon>Streptophyta</taxon>
        <taxon>Embryophyta</taxon>
        <taxon>Tracheophyta</taxon>
        <taxon>Spermatophyta</taxon>
        <taxon>Magnoliopsida</taxon>
        <taxon>Magnoliidae</taxon>
        <taxon>Laurales</taxon>
        <taxon>Lauraceae</taxon>
        <taxon>Cinnamomum</taxon>
    </lineage>
</organism>
<dbReference type="EMBL" id="QPKB01000007">
    <property type="protein sequence ID" value="RWR89831.1"/>
    <property type="molecule type" value="Genomic_DNA"/>
</dbReference>
<evidence type="ECO:0000256" key="10">
    <source>
        <dbReference type="ARBA" id="ARBA00022989"/>
    </source>
</evidence>
<keyword evidence="5 14" id="KW-0812">Transmembrane</keyword>
<feature type="transmembrane region" description="Helical" evidence="14">
    <location>
        <begin position="306"/>
        <end position="324"/>
    </location>
</feature>
<dbReference type="InterPro" id="IPR013083">
    <property type="entry name" value="Znf_RING/FYVE/PHD"/>
</dbReference>
<feature type="region of interest" description="Disordered" evidence="13">
    <location>
        <begin position="362"/>
        <end position="384"/>
    </location>
</feature>
<dbReference type="GO" id="GO:0009705">
    <property type="term" value="C:plant-type vacuole membrane"/>
    <property type="evidence" value="ECO:0007669"/>
    <property type="project" value="TreeGrafter"/>
</dbReference>
<evidence type="ECO:0000256" key="14">
    <source>
        <dbReference type="SAM" id="Phobius"/>
    </source>
</evidence>
<keyword evidence="6" id="KW-0479">Metal-binding</keyword>
<dbReference type="PANTHER" id="PTHR46858">
    <property type="entry name" value="OS05G0521000 PROTEIN"/>
    <property type="match status" value="1"/>
</dbReference>
<evidence type="ECO:0000256" key="3">
    <source>
        <dbReference type="ARBA" id="ARBA00004906"/>
    </source>
</evidence>
<name>A0A443PGG4_9MAGN</name>
<feature type="compositionally biased region" description="Low complexity" evidence="13">
    <location>
        <begin position="11"/>
        <end position="22"/>
    </location>
</feature>
<dbReference type="SMART" id="SM00184">
    <property type="entry name" value="RING"/>
    <property type="match status" value="1"/>
</dbReference>
<keyword evidence="4" id="KW-0808">Transferase</keyword>
<evidence type="ECO:0000256" key="12">
    <source>
        <dbReference type="PROSITE-ProRule" id="PRU00175"/>
    </source>
</evidence>
<dbReference type="FunFam" id="3.30.40.10:FF:000658">
    <property type="entry name" value="E3 ubiquitin-protein ligase APD2"/>
    <property type="match status" value="1"/>
</dbReference>
<dbReference type="GO" id="GO:0061630">
    <property type="term" value="F:ubiquitin protein ligase activity"/>
    <property type="evidence" value="ECO:0007669"/>
    <property type="project" value="TreeGrafter"/>
</dbReference>
<feature type="domain" description="RING-type" evidence="15">
    <location>
        <begin position="403"/>
        <end position="442"/>
    </location>
</feature>
<dbReference type="Gene3D" id="3.30.40.10">
    <property type="entry name" value="Zinc/RING finger domain, C3HC4 (zinc finger)"/>
    <property type="match status" value="1"/>
</dbReference>
<dbReference type="OrthoDB" id="3045089at2759"/>
<evidence type="ECO:0000256" key="1">
    <source>
        <dbReference type="ARBA" id="ARBA00004141"/>
    </source>
</evidence>
<dbReference type="Pfam" id="PF13920">
    <property type="entry name" value="zf-C3HC4_3"/>
    <property type="match status" value="1"/>
</dbReference>
<evidence type="ECO:0000313" key="17">
    <source>
        <dbReference type="Proteomes" id="UP000283530"/>
    </source>
</evidence>
<dbReference type="GO" id="GO:0008270">
    <property type="term" value="F:zinc ion binding"/>
    <property type="evidence" value="ECO:0007669"/>
    <property type="project" value="UniProtKB-KW"/>
</dbReference>
<comment type="caution">
    <text evidence="16">The sequence shown here is derived from an EMBL/GenBank/DDBJ whole genome shotgun (WGS) entry which is preliminary data.</text>
</comment>
<dbReference type="Proteomes" id="UP000283530">
    <property type="component" value="Unassembled WGS sequence"/>
</dbReference>
<evidence type="ECO:0000256" key="11">
    <source>
        <dbReference type="ARBA" id="ARBA00023136"/>
    </source>
</evidence>
<evidence type="ECO:0000256" key="9">
    <source>
        <dbReference type="ARBA" id="ARBA00022833"/>
    </source>
</evidence>
<dbReference type="InterPro" id="IPR001841">
    <property type="entry name" value="Znf_RING"/>
</dbReference>
<feature type="region of interest" description="Disordered" evidence="13">
    <location>
        <begin position="1"/>
        <end position="42"/>
    </location>
</feature>
<accession>A0A443PGG4</accession>
<evidence type="ECO:0000256" key="13">
    <source>
        <dbReference type="SAM" id="MobiDB-lite"/>
    </source>
</evidence>
<dbReference type="GO" id="GO:0016567">
    <property type="term" value="P:protein ubiquitination"/>
    <property type="evidence" value="ECO:0007669"/>
    <property type="project" value="TreeGrafter"/>
</dbReference>
<proteinExistence type="predicted"/>
<dbReference type="GO" id="GO:0005768">
    <property type="term" value="C:endosome"/>
    <property type="evidence" value="ECO:0007669"/>
    <property type="project" value="TreeGrafter"/>
</dbReference>
<gene>
    <name evidence="16" type="ORF">CKAN_01890300</name>
</gene>
<keyword evidence="7 12" id="KW-0863">Zinc-finger</keyword>
<evidence type="ECO:0000313" key="16">
    <source>
        <dbReference type="EMBL" id="RWR89831.1"/>
    </source>
</evidence>
<evidence type="ECO:0000256" key="7">
    <source>
        <dbReference type="ARBA" id="ARBA00022771"/>
    </source>
</evidence>
<dbReference type="PROSITE" id="PS50089">
    <property type="entry name" value="ZF_RING_2"/>
    <property type="match status" value="1"/>
</dbReference>
<dbReference type="InterPro" id="IPR032008">
    <property type="entry name" value="APD1-4_N"/>
</dbReference>
<dbReference type="Pfam" id="PF16040">
    <property type="entry name" value="APD1-4_N"/>
    <property type="match status" value="1"/>
</dbReference>
<keyword evidence="10 14" id="KW-1133">Transmembrane helix</keyword>
<keyword evidence="8" id="KW-0833">Ubl conjugation pathway</keyword>
<reference evidence="16 17" key="1">
    <citation type="journal article" date="2019" name="Nat. Plants">
        <title>Stout camphor tree genome fills gaps in understanding of flowering plant genome evolution.</title>
        <authorList>
            <person name="Chaw S.M."/>
            <person name="Liu Y.C."/>
            <person name="Wu Y.W."/>
            <person name="Wang H.Y."/>
            <person name="Lin C.I."/>
            <person name="Wu C.S."/>
            <person name="Ke H.M."/>
            <person name="Chang L.Y."/>
            <person name="Hsu C.Y."/>
            <person name="Yang H.T."/>
            <person name="Sudianto E."/>
            <person name="Hsu M.H."/>
            <person name="Wu K.P."/>
            <person name="Wang L.N."/>
            <person name="Leebens-Mack J.H."/>
            <person name="Tsai I.J."/>
        </authorList>
    </citation>
    <scope>NUCLEOTIDE SEQUENCE [LARGE SCALE GENOMIC DNA]</scope>
    <source>
        <strain evidence="17">cv. Chaw 1501</strain>
        <tissue evidence="16">Young leaves</tissue>
    </source>
</reference>
<dbReference type="AlphaFoldDB" id="A0A443PGG4"/>
<dbReference type="GO" id="GO:0000278">
    <property type="term" value="P:mitotic cell cycle"/>
    <property type="evidence" value="ECO:0007669"/>
    <property type="project" value="UniProtKB-ARBA"/>
</dbReference>
<evidence type="ECO:0000256" key="2">
    <source>
        <dbReference type="ARBA" id="ARBA00004308"/>
    </source>
</evidence>
<dbReference type="STRING" id="337451.A0A443PGG4"/>
<evidence type="ECO:0000259" key="15">
    <source>
        <dbReference type="PROSITE" id="PS50089"/>
    </source>
</evidence>
<feature type="transmembrane region" description="Helical" evidence="14">
    <location>
        <begin position="68"/>
        <end position="90"/>
    </location>
</feature>
<feature type="transmembrane region" description="Helical" evidence="14">
    <location>
        <begin position="268"/>
        <end position="286"/>
    </location>
</feature>
<keyword evidence="9" id="KW-0862">Zinc</keyword>
<evidence type="ECO:0000256" key="5">
    <source>
        <dbReference type="ARBA" id="ARBA00022692"/>
    </source>
</evidence>
<sequence length="454" mass="50497">MEGPSSDNYRSTSSTEVASSSSSPPPSHEHENLQQQPPQQQSISYRVNISISDASSSTEMRDEAWSCLVVLVTFWFFASMTLILGFYGSVNLHLGPNCSRLLQASSFFVQDIKVRADAEPTPGPMLYGFSRPPLLDVETTSSETHNVTIPINFHKEWIYYLNEGSQINVSYSVKSKSSYPLSLVIAKGKESLIEWIEDPSYPNTTLSWNIIHGNGCIQQEIVKPSDYYIAVGNLNAQVVEVQLDFSIRALLYNTTRAYYKCSLNHNLCGLKLFIFGANAAVLATPGPEQDRESDGWYVKLSYGPRWVTYFVGSGGMTIIILLAFRMFSKFQNTLGDGTGFQVGDSVPDRTPLLMHKDDDISSWGSSYDSVSHDEEDLEDRPGATSLEARSLKDVETNTPRRLCAICYDAPRDSFFLPCGHCAACFTCGTRIAEDAGACPICRRKMKKVRKIFTV</sequence>
<protein>
    <submittedName>
        <fullName evidence="16">Zinc finger protein</fullName>
    </submittedName>
</protein>
<dbReference type="InterPro" id="IPR032010">
    <property type="entry name" value="APD1-4_M"/>
</dbReference>
<dbReference type="SUPFAM" id="SSF57850">
    <property type="entry name" value="RING/U-box"/>
    <property type="match status" value="1"/>
</dbReference>
<evidence type="ECO:0000256" key="4">
    <source>
        <dbReference type="ARBA" id="ARBA00022679"/>
    </source>
</evidence>
<keyword evidence="11 14" id="KW-0472">Membrane</keyword>
<dbReference type="PANTHER" id="PTHR46858:SF5">
    <property type="entry name" value="E3 UBIQUITIN-PROTEIN LIGASE APD1-RELATED"/>
    <property type="match status" value="1"/>
</dbReference>